<comment type="caution">
    <text evidence="1">The sequence shown here is derived from an EMBL/GenBank/DDBJ whole genome shotgun (WGS) entry which is preliminary data.</text>
</comment>
<keyword evidence="2" id="KW-1185">Reference proteome</keyword>
<reference evidence="2" key="1">
    <citation type="journal article" date="2024" name="Proc. Natl. Acad. Sci. U.S.A.">
        <title>Extraordinary preservation of gene collinearity over three hundred million years revealed in homosporous lycophytes.</title>
        <authorList>
            <person name="Li C."/>
            <person name="Wickell D."/>
            <person name="Kuo L.Y."/>
            <person name="Chen X."/>
            <person name="Nie B."/>
            <person name="Liao X."/>
            <person name="Peng D."/>
            <person name="Ji J."/>
            <person name="Jenkins J."/>
            <person name="Williams M."/>
            <person name="Shu S."/>
            <person name="Plott C."/>
            <person name="Barry K."/>
            <person name="Rajasekar S."/>
            <person name="Grimwood J."/>
            <person name="Han X."/>
            <person name="Sun S."/>
            <person name="Hou Z."/>
            <person name="He W."/>
            <person name="Dai G."/>
            <person name="Sun C."/>
            <person name="Schmutz J."/>
            <person name="Leebens-Mack J.H."/>
            <person name="Li F.W."/>
            <person name="Wang L."/>
        </authorList>
    </citation>
    <scope>NUCLEOTIDE SEQUENCE [LARGE SCALE GENOMIC DNA]</scope>
    <source>
        <strain evidence="2">cv. PW_Plant_1</strain>
    </source>
</reference>
<name>A0ACC2CFQ1_DIPCM</name>
<evidence type="ECO:0000313" key="2">
    <source>
        <dbReference type="Proteomes" id="UP001162992"/>
    </source>
</evidence>
<dbReference type="Proteomes" id="UP001162992">
    <property type="component" value="Chromosome 10"/>
</dbReference>
<organism evidence="1 2">
    <name type="scientific">Diphasiastrum complanatum</name>
    <name type="common">Issler's clubmoss</name>
    <name type="synonym">Lycopodium complanatum</name>
    <dbReference type="NCBI Taxonomy" id="34168"/>
    <lineage>
        <taxon>Eukaryota</taxon>
        <taxon>Viridiplantae</taxon>
        <taxon>Streptophyta</taxon>
        <taxon>Embryophyta</taxon>
        <taxon>Tracheophyta</taxon>
        <taxon>Lycopodiopsida</taxon>
        <taxon>Lycopodiales</taxon>
        <taxon>Lycopodiaceae</taxon>
        <taxon>Lycopodioideae</taxon>
        <taxon>Diphasiastrum</taxon>
    </lineage>
</organism>
<evidence type="ECO:0000313" key="1">
    <source>
        <dbReference type="EMBL" id="KAJ7540816.1"/>
    </source>
</evidence>
<proteinExistence type="predicted"/>
<dbReference type="EMBL" id="CM055101">
    <property type="protein sequence ID" value="KAJ7540816.1"/>
    <property type="molecule type" value="Genomic_DNA"/>
</dbReference>
<protein>
    <submittedName>
        <fullName evidence="1">Uncharacterized protein</fullName>
    </submittedName>
</protein>
<accession>A0ACC2CFQ1</accession>
<gene>
    <name evidence="1" type="ORF">O6H91_10G032200</name>
</gene>
<sequence>MGDVLRLFSIVQEDGTGLHTWAVVIAGVFVLIALALSSFLLFEHLIFYTKPEEQKWLVGVIFMVPVYAVESFISLWDLKLAVACSILRDCYEAFALYAFFSYLISCLGGDDKVVQFLESQANDGPQNPLLVHSRSKVVVRHPVPLNLCLPPWALQQSFYNIIKFGIVQYMILKTVCALLALILELFDAYGDGEFKWYYGYPYITVVLNFSQTWALYCLVQFYVVTVDELHAINPLAKFVCFKSIVFATWWQGVLIAVIFGSGVFGTSVTDGEKLQTVVQNFIICIEMAIAAVAHVYIFPATPYQISNEHRHGGASFSADYMLWDSELGSEEVKESECVSKTHFRHLDIGDVATSLKASVQDVVLVGGEQVVHDVKATLSQAVKPVEKGISHLHEKLHERQKKHKEKKKQKKKLKIKYIKDDTFLLSSADSKRLLGREIDDSLLILGSMSDSALQRRRKPRNFHGSDADSSDSSDQGLFTSRTRSLKLIFKK</sequence>